<comment type="caution">
    <text evidence="3">The sequence shown here is derived from an EMBL/GenBank/DDBJ whole genome shotgun (WGS) entry which is preliminary data.</text>
</comment>
<evidence type="ECO:0000256" key="1">
    <source>
        <dbReference type="SAM" id="MobiDB-lite"/>
    </source>
</evidence>
<keyword evidence="2" id="KW-0812">Transmembrane</keyword>
<feature type="compositionally biased region" description="Low complexity" evidence="1">
    <location>
        <begin position="71"/>
        <end position="82"/>
    </location>
</feature>
<accession>A0AA40BQG4</accession>
<reference evidence="3" key="1">
    <citation type="submission" date="2023-06" db="EMBL/GenBank/DDBJ databases">
        <title>Genome-scale phylogeny and comparative genomics of the fungal order Sordariales.</title>
        <authorList>
            <consortium name="Lawrence Berkeley National Laboratory"/>
            <person name="Hensen N."/>
            <person name="Bonometti L."/>
            <person name="Westerberg I."/>
            <person name="Brannstrom I.O."/>
            <person name="Guillou S."/>
            <person name="Cros-Aarteil S."/>
            <person name="Calhoun S."/>
            <person name="Haridas S."/>
            <person name="Kuo A."/>
            <person name="Mondo S."/>
            <person name="Pangilinan J."/>
            <person name="Riley R."/>
            <person name="LaButti K."/>
            <person name="Andreopoulos B."/>
            <person name="Lipzen A."/>
            <person name="Chen C."/>
            <person name="Yanf M."/>
            <person name="Daum C."/>
            <person name="Ng V."/>
            <person name="Clum A."/>
            <person name="Steindorff A."/>
            <person name="Ohm R."/>
            <person name="Martin F."/>
            <person name="Silar P."/>
            <person name="Natvig D."/>
            <person name="Lalanne C."/>
            <person name="Gautier V."/>
            <person name="Ament-velasquez S.L."/>
            <person name="Kruys A."/>
            <person name="Hutchinson M.I."/>
            <person name="Powell A.J."/>
            <person name="Barry K."/>
            <person name="Miller A.N."/>
            <person name="Grigoriev I.V."/>
            <person name="Debuchy R."/>
            <person name="Gladieux P."/>
            <person name="Thoren M.H."/>
            <person name="Johannesson H."/>
        </authorList>
    </citation>
    <scope>NUCLEOTIDE SEQUENCE</scope>
    <source>
        <strain evidence="3">SMH3187-1</strain>
    </source>
</reference>
<keyword evidence="2" id="KW-1133">Transmembrane helix</keyword>
<feature type="transmembrane region" description="Helical" evidence="2">
    <location>
        <begin position="124"/>
        <end position="146"/>
    </location>
</feature>
<gene>
    <name evidence="3" type="ORF">B0T18DRAFT_248170</name>
</gene>
<feature type="transmembrane region" description="Helical" evidence="2">
    <location>
        <begin position="158"/>
        <end position="180"/>
    </location>
</feature>
<dbReference type="AlphaFoldDB" id="A0AA40BQG4"/>
<proteinExistence type="predicted"/>
<evidence type="ECO:0000313" key="4">
    <source>
        <dbReference type="Proteomes" id="UP001172155"/>
    </source>
</evidence>
<name>A0AA40BQG4_9PEZI</name>
<protein>
    <submittedName>
        <fullName evidence="3">Uncharacterized protein</fullName>
    </submittedName>
</protein>
<feature type="region of interest" description="Disordered" evidence="1">
    <location>
        <begin position="61"/>
        <end position="89"/>
    </location>
</feature>
<dbReference type="EMBL" id="JAUKUD010000007">
    <property type="protein sequence ID" value="KAK0738509.1"/>
    <property type="molecule type" value="Genomic_DNA"/>
</dbReference>
<evidence type="ECO:0000256" key="2">
    <source>
        <dbReference type="SAM" id="Phobius"/>
    </source>
</evidence>
<dbReference type="Proteomes" id="UP001172155">
    <property type="component" value="Unassembled WGS sequence"/>
</dbReference>
<evidence type="ECO:0000313" key="3">
    <source>
        <dbReference type="EMBL" id="KAK0738509.1"/>
    </source>
</evidence>
<keyword evidence="4" id="KW-1185">Reference proteome</keyword>
<keyword evidence="2" id="KW-0472">Membrane</keyword>
<sequence>MTPNMASFSRHLGPQFLLLVRQQTAAGPCRCTAPPSPSHILLRLSRSLQIRLQPPSRFVQTTARAKPKFKPTGTRTPLTPSSTPAPPKTITPLSLATARKLNTSYLDQLAARGRTTLYEAPSHFWFRTSSLCAAAFCISYTVYQYWSSYLHPPEGLAWWVPHAFGVICVFMAASGTYFAMGTLRIIRTIEAVPAVAEALPRALLGKPAAQRPPIYILVHTQRMVPFLPTKKQPFWPEQVRLPFRMTEAVAAARPAPPSARDRLLARQAEREANEKRAQYDREHLMTVPFRDGKRAAGTAWNGISRAFFREGFAKIELGAWKYKIDVAGGWALDDGRAIDRVLSVKQGGAS</sequence>
<organism evidence="3 4">
    <name type="scientific">Schizothecium vesticola</name>
    <dbReference type="NCBI Taxonomy" id="314040"/>
    <lineage>
        <taxon>Eukaryota</taxon>
        <taxon>Fungi</taxon>
        <taxon>Dikarya</taxon>
        <taxon>Ascomycota</taxon>
        <taxon>Pezizomycotina</taxon>
        <taxon>Sordariomycetes</taxon>
        <taxon>Sordariomycetidae</taxon>
        <taxon>Sordariales</taxon>
        <taxon>Schizotheciaceae</taxon>
        <taxon>Schizothecium</taxon>
    </lineage>
</organism>